<evidence type="ECO:0000256" key="3">
    <source>
        <dbReference type="ARBA" id="ARBA00022553"/>
    </source>
</evidence>
<dbReference type="InterPro" id="IPR036890">
    <property type="entry name" value="HATPase_C_sf"/>
</dbReference>
<dbReference type="InterPro" id="IPR036097">
    <property type="entry name" value="HisK_dim/P_sf"/>
</dbReference>
<dbReference type="GO" id="GO:0009927">
    <property type="term" value="F:histidine phosphotransfer kinase activity"/>
    <property type="evidence" value="ECO:0007669"/>
    <property type="project" value="TreeGrafter"/>
</dbReference>
<protein>
    <recommendedName>
        <fullName evidence="2">histidine kinase</fullName>
        <ecNumber evidence="2">2.7.13.3</ecNumber>
    </recommendedName>
</protein>
<dbReference type="InterPro" id="IPR003594">
    <property type="entry name" value="HATPase_dom"/>
</dbReference>
<evidence type="ECO:0000256" key="2">
    <source>
        <dbReference type="ARBA" id="ARBA00012438"/>
    </source>
</evidence>
<sequence>MSERVEERPAEAGKELGYADISTAGRVGLFDVAFARINYGFGAMVVVSLPFIAWYIHLGQNPLGLVLWAAWYFVGLLVVRWQYRRYHRERAEGEPAAILRRWSPRIHGMALVYGSSMAVPPLLTAHHATFEFQLLYLVTIAAIVAGNSVHSSPVLSVFRCFFLTGWGSVTLLVPYSFPGYWYYVMPLTLIYIRTMLKHSAISHRFFVQNIALKEEGARLAENFRRAKEEAEKALYNKNLFLTTASHDLRQPVHAMGFLVESISRSNRDPALDAALADLRESVRSATQMFNALLDLSRIESGRVQIKTEAVDLAAVIANVATIFREEARNRGLELRVHLPAEGAMAVADGTLLRQSLSNLLHNALRYTRQGGILLAVRRRGGGWRCEVWDTGIGIATRDGADIFSPFFRNEHAWDIDSAGHGLGLAVVARCCAMMGAKHGFRSREGKGSCFWIRLDAAKKVGHPALAGLTASTLPQAVPHWSGACLVVDDDPLVRSAWQTLMQSWGLQVACAESGGQALRLLESGFKPDVVFCDQRLRSGESGFELLCELLERLPDASGAMISGELDSPELAEAEEQGYLVLRKPVEPTELQAVLGHWLLSSEGGEPDFHQFT</sequence>
<dbReference type="PRINTS" id="PR00344">
    <property type="entry name" value="BCTRLSENSOR"/>
</dbReference>
<name>A0A4S3KE69_9GAMM</name>
<dbReference type="AlphaFoldDB" id="A0A4S3KE69"/>
<feature type="domain" description="Histidine kinase" evidence="8">
    <location>
        <begin position="243"/>
        <end position="458"/>
    </location>
</feature>
<dbReference type="SUPFAM" id="SSF52172">
    <property type="entry name" value="CheY-like"/>
    <property type="match status" value="1"/>
</dbReference>
<organism evidence="10 11">
    <name type="scientific">Rhodanobacter lindaniclasticus</name>
    <dbReference type="NCBI Taxonomy" id="75310"/>
    <lineage>
        <taxon>Bacteria</taxon>
        <taxon>Pseudomonadati</taxon>
        <taxon>Pseudomonadota</taxon>
        <taxon>Gammaproteobacteria</taxon>
        <taxon>Lysobacterales</taxon>
        <taxon>Rhodanobacteraceae</taxon>
        <taxon>Rhodanobacter</taxon>
    </lineage>
</organism>
<evidence type="ECO:0000259" key="8">
    <source>
        <dbReference type="PROSITE" id="PS50109"/>
    </source>
</evidence>
<dbReference type="SMART" id="SM00388">
    <property type="entry name" value="HisKA"/>
    <property type="match status" value="1"/>
</dbReference>
<evidence type="ECO:0000259" key="9">
    <source>
        <dbReference type="PROSITE" id="PS50110"/>
    </source>
</evidence>
<dbReference type="InterPro" id="IPR003661">
    <property type="entry name" value="HisK_dim/P_dom"/>
</dbReference>
<gene>
    <name evidence="10" type="ORF">B1991_10815</name>
</gene>
<comment type="caution">
    <text evidence="10">The sequence shown here is derived from an EMBL/GenBank/DDBJ whole genome shotgun (WGS) entry which is preliminary data.</text>
</comment>
<dbReference type="PANTHER" id="PTHR43047">
    <property type="entry name" value="TWO-COMPONENT HISTIDINE PROTEIN KINASE"/>
    <property type="match status" value="1"/>
</dbReference>
<feature type="transmembrane region" description="Helical" evidence="7">
    <location>
        <begin position="110"/>
        <end position="128"/>
    </location>
</feature>
<proteinExistence type="predicted"/>
<keyword evidence="7" id="KW-0812">Transmembrane</keyword>
<dbReference type="PROSITE" id="PS50109">
    <property type="entry name" value="HIS_KIN"/>
    <property type="match status" value="1"/>
</dbReference>
<feature type="domain" description="Response regulatory" evidence="9">
    <location>
        <begin position="483"/>
        <end position="598"/>
    </location>
</feature>
<dbReference type="Pfam" id="PF00072">
    <property type="entry name" value="Response_reg"/>
    <property type="match status" value="1"/>
</dbReference>
<dbReference type="EMBL" id="MWIO01000030">
    <property type="protein sequence ID" value="THD06823.1"/>
    <property type="molecule type" value="Genomic_DNA"/>
</dbReference>
<feature type="transmembrane region" description="Helical" evidence="7">
    <location>
        <begin position="63"/>
        <end position="81"/>
    </location>
</feature>
<dbReference type="InterPro" id="IPR011006">
    <property type="entry name" value="CheY-like_superfamily"/>
</dbReference>
<evidence type="ECO:0000313" key="11">
    <source>
        <dbReference type="Proteomes" id="UP000306317"/>
    </source>
</evidence>
<dbReference type="Pfam" id="PF02518">
    <property type="entry name" value="HATPase_c"/>
    <property type="match status" value="1"/>
</dbReference>
<keyword evidence="4" id="KW-0808">Transferase</keyword>
<comment type="catalytic activity">
    <reaction evidence="1">
        <text>ATP + protein L-histidine = ADP + protein N-phospho-L-histidine.</text>
        <dbReference type="EC" id="2.7.13.3"/>
    </reaction>
</comment>
<dbReference type="EC" id="2.7.13.3" evidence="2"/>
<dbReference type="SMART" id="SM00448">
    <property type="entry name" value="REC"/>
    <property type="match status" value="1"/>
</dbReference>
<accession>A0A4S3KE69</accession>
<feature type="transmembrane region" description="Helical" evidence="7">
    <location>
        <begin position="157"/>
        <end position="174"/>
    </location>
</feature>
<evidence type="ECO:0000256" key="5">
    <source>
        <dbReference type="ARBA" id="ARBA00022777"/>
    </source>
</evidence>
<dbReference type="Pfam" id="PF00512">
    <property type="entry name" value="HisKA"/>
    <property type="match status" value="1"/>
</dbReference>
<feature type="transmembrane region" description="Helical" evidence="7">
    <location>
        <begin position="134"/>
        <end position="150"/>
    </location>
</feature>
<evidence type="ECO:0000256" key="6">
    <source>
        <dbReference type="PROSITE-ProRule" id="PRU00169"/>
    </source>
</evidence>
<dbReference type="SUPFAM" id="SSF55874">
    <property type="entry name" value="ATPase domain of HSP90 chaperone/DNA topoisomerase II/histidine kinase"/>
    <property type="match status" value="1"/>
</dbReference>
<dbReference type="Gene3D" id="1.10.287.130">
    <property type="match status" value="1"/>
</dbReference>
<dbReference type="Gene3D" id="3.30.565.10">
    <property type="entry name" value="Histidine kinase-like ATPase, C-terminal domain"/>
    <property type="match status" value="1"/>
</dbReference>
<dbReference type="InterPro" id="IPR004358">
    <property type="entry name" value="Sig_transdc_His_kin-like_C"/>
</dbReference>
<dbReference type="SUPFAM" id="SSF47384">
    <property type="entry name" value="Homodimeric domain of signal transducing histidine kinase"/>
    <property type="match status" value="1"/>
</dbReference>
<dbReference type="Proteomes" id="UP000306317">
    <property type="component" value="Unassembled WGS sequence"/>
</dbReference>
<evidence type="ECO:0000256" key="7">
    <source>
        <dbReference type="SAM" id="Phobius"/>
    </source>
</evidence>
<dbReference type="CDD" id="cd00082">
    <property type="entry name" value="HisKA"/>
    <property type="match status" value="1"/>
</dbReference>
<dbReference type="OrthoDB" id="9764438at2"/>
<dbReference type="InterPro" id="IPR001789">
    <property type="entry name" value="Sig_transdc_resp-reg_receiver"/>
</dbReference>
<dbReference type="GO" id="GO:0000155">
    <property type="term" value="F:phosphorelay sensor kinase activity"/>
    <property type="evidence" value="ECO:0007669"/>
    <property type="project" value="InterPro"/>
</dbReference>
<dbReference type="Gene3D" id="3.40.50.2300">
    <property type="match status" value="1"/>
</dbReference>
<feature type="modified residue" description="4-aspartylphosphate" evidence="6">
    <location>
        <position position="533"/>
    </location>
</feature>
<evidence type="ECO:0000313" key="10">
    <source>
        <dbReference type="EMBL" id="THD06823.1"/>
    </source>
</evidence>
<dbReference type="GO" id="GO:0005886">
    <property type="term" value="C:plasma membrane"/>
    <property type="evidence" value="ECO:0007669"/>
    <property type="project" value="TreeGrafter"/>
</dbReference>
<dbReference type="CDD" id="cd00156">
    <property type="entry name" value="REC"/>
    <property type="match status" value="1"/>
</dbReference>
<keyword evidence="3 6" id="KW-0597">Phosphoprotein</keyword>
<keyword evidence="7" id="KW-1133">Transmembrane helix</keyword>
<dbReference type="InterPro" id="IPR005467">
    <property type="entry name" value="His_kinase_dom"/>
</dbReference>
<evidence type="ECO:0000256" key="1">
    <source>
        <dbReference type="ARBA" id="ARBA00000085"/>
    </source>
</evidence>
<evidence type="ECO:0000256" key="4">
    <source>
        <dbReference type="ARBA" id="ARBA00022679"/>
    </source>
</evidence>
<dbReference type="PROSITE" id="PS50110">
    <property type="entry name" value="RESPONSE_REGULATORY"/>
    <property type="match status" value="1"/>
</dbReference>
<keyword evidence="11" id="KW-1185">Reference proteome</keyword>
<keyword evidence="7" id="KW-0472">Membrane</keyword>
<dbReference type="RefSeq" id="WP_136258743.1">
    <property type="nucleotide sequence ID" value="NZ_MWIO01000030.1"/>
</dbReference>
<feature type="transmembrane region" description="Helical" evidence="7">
    <location>
        <begin position="39"/>
        <end position="57"/>
    </location>
</feature>
<dbReference type="SMART" id="SM00387">
    <property type="entry name" value="HATPase_c"/>
    <property type="match status" value="1"/>
</dbReference>
<dbReference type="PANTHER" id="PTHR43047:SF72">
    <property type="entry name" value="OSMOSENSING HISTIDINE PROTEIN KINASE SLN1"/>
    <property type="match status" value="1"/>
</dbReference>
<reference evidence="10 11" key="1">
    <citation type="submission" date="2017-02" db="EMBL/GenBank/DDBJ databases">
        <title>Whole genome sequencing of Rhodanobacter lindaniclasticus DSM 17932.</title>
        <authorList>
            <person name="Kumar S."/>
            <person name="Patil P."/>
            <person name="Patil P.B."/>
        </authorList>
    </citation>
    <scope>NUCLEOTIDE SEQUENCE [LARGE SCALE GENOMIC DNA]</scope>
    <source>
        <strain evidence="10 11">DSM 17932</strain>
    </source>
</reference>
<keyword evidence="5 10" id="KW-0418">Kinase</keyword>